<feature type="domain" description="Peptidoglycan binding" evidence="3">
    <location>
        <begin position="99"/>
        <end position="159"/>
    </location>
</feature>
<reference evidence="4 5" key="1">
    <citation type="submission" date="2020-02" db="EMBL/GenBank/DDBJ databases">
        <authorList>
            <person name="Li G."/>
        </authorList>
    </citation>
    <scope>NUCLEOTIDE SEQUENCE [LARGE SCALE GENOMIC DNA]</scope>
    <source>
        <strain evidence="4 5">DSM 102029</strain>
    </source>
</reference>
<keyword evidence="1" id="KW-1133">Transmembrane helix</keyword>
<dbReference type="Gene3D" id="1.20.141.10">
    <property type="entry name" value="Chitosanase, subunit A, domain 1"/>
    <property type="match status" value="1"/>
</dbReference>
<organism evidence="4 5">
    <name type="scientific">Ancylobacter pratisalsi</name>
    <dbReference type="NCBI Taxonomy" id="1745854"/>
    <lineage>
        <taxon>Bacteria</taxon>
        <taxon>Pseudomonadati</taxon>
        <taxon>Pseudomonadota</taxon>
        <taxon>Alphaproteobacteria</taxon>
        <taxon>Hyphomicrobiales</taxon>
        <taxon>Xanthobacteraceae</taxon>
        <taxon>Ancylobacter</taxon>
    </lineage>
</organism>
<dbReference type="SUPFAM" id="SSF53955">
    <property type="entry name" value="Lysozyme-like"/>
    <property type="match status" value="1"/>
</dbReference>
<evidence type="ECO:0000313" key="4">
    <source>
        <dbReference type="EMBL" id="QIB35107.1"/>
    </source>
</evidence>
<keyword evidence="4" id="KW-0378">Hydrolase</keyword>
<proteinExistence type="predicted"/>
<dbReference type="Pfam" id="PF05838">
    <property type="entry name" value="Glyco_hydro_108"/>
    <property type="match status" value="1"/>
</dbReference>
<dbReference type="InterPro" id="IPR008565">
    <property type="entry name" value="TtsA-like_GH18_dom"/>
</dbReference>
<dbReference type="InterPro" id="IPR018537">
    <property type="entry name" value="Peptidoglycan-bd_3"/>
</dbReference>
<accession>A0A6P1YNS1</accession>
<dbReference type="AlphaFoldDB" id="A0A6P1YNS1"/>
<dbReference type="GO" id="GO:0016787">
    <property type="term" value="F:hydrolase activity"/>
    <property type="evidence" value="ECO:0007669"/>
    <property type="project" value="UniProtKB-KW"/>
</dbReference>
<evidence type="ECO:0000259" key="2">
    <source>
        <dbReference type="Pfam" id="PF05838"/>
    </source>
</evidence>
<feature type="transmembrane region" description="Helical" evidence="1">
    <location>
        <begin position="240"/>
        <end position="259"/>
    </location>
</feature>
<protein>
    <submittedName>
        <fullName evidence="4">Glycoside hydrolase family 108 protein</fullName>
    </submittedName>
</protein>
<dbReference type="Proteomes" id="UP000464751">
    <property type="component" value="Chromosome"/>
</dbReference>
<evidence type="ECO:0000313" key="5">
    <source>
        <dbReference type="Proteomes" id="UP000464751"/>
    </source>
</evidence>
<sequence>MTASSFDEALKRVLVHEGGYANHPADPGGATMKGVTQRVYDGWRRRKGTVTRSVRLIEAVEVRAIYRKQYWDGVRADEPPTGLDYCVFDAAVNSGVGQAVKWLQRALGVAADGQIGEVTLAALNGRPVVPLIEGVCDRRLAMLKWLTTFRTFGAGWLRRVGEVREVAIRMARGGPDRAMPRATFPTSSEIAKAQPSDIRLDRTPEGAGGLMAGAGGVASIVAEQADRLAPLAGFAEPLKWVFVVLMLAGIALTLHGALARIRAGEAVQ</sequence>
<keyword evidence="5" id="KW-1185">Reference proteome</keyword>
<dbReference type="Pfam" id="PF09374">
    <property type="entry name" value="PG_binding_3"/>
    <property type="match status" value="1"/>
</dbReference>
<gene>
    <name evidence="4" type="ORF">G3A50_16375</name>
</gene>
<evidence type="ECO:0000256" key="1">
    <source>
        <dbReference type="SAM" id="Phobius"/>
    </source>
</evidence>
<feature type="domain" description="TtsA-like Glycoside hydrolase family 108" evidence="2">
    <location>
        <begin position="11"/>
        <end position="95"/>
    </location>
</feature>
<name>A0A6P1YNS1_9HYPH</name>
<evidence type="ECO:0000259" key="3">
    <source>
        <dbReference type="Pfam" id="PF09374"/>
    </source>
</evidence>
<dbReference type="RefSeq" id="WP_163076252.1">
    <property type="nucleotide sequence ID" value="NZ_CP048630.1"/>
</dbReference>
<dbReference type="EMBL" id="CP048630">
    <property type="protein sequence ID" value="QIB35107.1"/>
    <property type="molecule type" value="Genomic_DNA"/>
</dbReference>
<keyword evidence="1" id="KW-0472">Membrane</keyword>
<dbReference type="InterPro" id="IPR023346">
    <property type="entry name" value="Lysozyme-like_dom_sf"/>
</dbReference>
<keyword evidence="1" id="KW-0812">Transmembrane</keyword>
<dbReference type="KEGG" id="apra:G3A50_16375"/>
<dbReference type="CDD" id="cd13926">
    <property type="entry name" value="N-acetylmuramidase_GH108"/>
    <property type="match status" value="1"/>
</dbReference>